<evidence type="ECO:0000313" key="4">
    <source>
        <dbReference type="EMBL" id="GKV52724.1"/>
    </source>
</evidence>
<evidence type="ECO:0000256" key="1">
    <source>
        <dbReference type="SAM" id="MobiDB-lite"/>
    </source>
</evidence>
<dbReference type="InterPro" id="IPR056116">
    <property type="entry name" value="DUF7699"/>
</dbReference>
<evidence type="ECO:0008006" key="6">
    <source>
        <dbReference type="Google" id="ProtNLM"/>
    </source>
</evidence>
<dbReference type="PANTHER" id="PTHR35323">
    <property type="entry name" value="SAP DOMAIN-CONTAINING PROTEIN"/>
    <property type="match status" value="1"/>
</dbReference>
<evidence type="ECO:0000313" key="5">
    <source>
        <dbReference type="Proteomes" id="UP001054252"/>
    </source>
</evidence>
<accession>A0AAV5MUQ2</accession>
<comment type="caution">
    <text evidence="4">The sequence shown here is derived from an EMBL/GenBank/DDBJ whole genome shotgun (WGS) entry which is preliminary data.</text>
</comment>
<dbReference type="Proteomes" id="UP001054252">
    <property type="component" value="Unassembled WGS sequence"/>
</dbReference>
<feature type="compositionally biased region" description="Acidic residues" evidence="1">
    <location>
        <begin position="15"/>
        <end position="36"/>
    </location>
</feature>
<reference evidence="4 5" key="1">
    <citation type="journal article" date="2021" name="Commun. Biol.">
        <title>The genome of Shorea leprosula (Dipterocarpaceae) highlights the ecological relevance of drought in aseasonal tropical rainforests.</title>
        <authorList>
            <person name="Ng K.K.S."/>
            <person name="Kobayashi M.J."/>
            <person name="Fawcett J.A."/>
            <person name="Hatakeyama M."/>
            <person name="Paape T."/>
            <person name="Ng C.H."/>
            <person name="Ang C.C."/>
            <person name="Tnah L.H."/>
            <person name="Lee C.T."/>
            <person name="Nishiyama T."/>
            <person name="Sese J."/>
            <person name="O'Brien M.J."/>
            <person name="Copetti D."/>
            <person name="Mohd Noor M.I."/>
            <person name="Ong R.C."/>
            <person name="Putra M."/>
            <person name="Sireger I.Z."/>
            <person name="Indrioko S."/>
            <person name="Kosugi Y."/>
            <person name="Izuno A."/>
            <person name="Isagi Y."/>
            <person name="Lee S.L."/>
            <person name="Shimizu K.K."/>
        </authorList>
    </citation>
    <scope>NUCLEOTIDE SEQUENCE [LARGE SCALE GENOMIC DNA]</scope>
    <source>
        <strain evidence="4">214</strain>
    </source>
</reference>
<dbReference type="AlphaFoldDB" id="A0AAV5MUQ2"/>
<dbReference type="PANTHER" id="PTHR35323:SF2">
    <property type="entry name" value="SAP DOMAIN-CONTAINING PROTEIN"/>
    <property type="match status" value="1"/>
</dbReference>
<evidence type="ECO:0000259" key="2">
    <source>
        <dbReference type="Pfam" id="PF02037"/>
    </source>
</evidence>
<evidence type="ECO:0000259" key="3">
    <source>
        <dbReference type="Pfam" id="PF24766"/>
    </source>
</evidence>
<sequence>MAEGASRSTFICLSSDEEDELESEGEVDSDSDDEESSDRGFFSEEAENDESDDSDENEDEDDDESLCNRVICLLEEGGDLEALSLKECKAYLRKHGLRIAGTKAVCIQRIVEHWRIKDGNGEALYPRSSFFINCTGDVCKGDVVLFTQKVHEKFDKVKRHGRCLGRRTVAGRVVKESYGAAKQQHTFTVEVLWSKGTKNLPPLFPMLVKGRNLYKLRTFRQCWKNEAERRKVLAEKHRRGTAARLVKAMRKTRKPSANVVLGATHHKHVHHSRSSQIMKTTENERGKYVNTHRKTSTHGRVKSGVHHLCNHGVRQVNMKHNGRLRASNSPLRHKTSAFLTKDMGPIHQPNADPYLNPYHSQIQFHHSSILSRFSSYDMGSTSTMEFNQHNWQRKWQRKNNFS</sequence>
<organism evidence="4 5">
    <name type="scientific">Rubroshorea leprosula</name>
    <dbReference type="NCBI Taxonomy" id="152421"/>
    <lineage>
        <taxon>Eukaryota</taxon>
        <taxon>Viridiplantae</taxon>
        <taxon>Streptophyta</taxon>
        <taxon>Embryophyta</taxon>
        <taxon>Tracheophyta</taxon>
        <taxon>Spermatophyta</taxon>
        <taxon>Magnoliopsida</taxon>
        <taxon>eudicotyledons</taxon>
        <taxon>Gunneridae</taxon>
        <taxon>Pentapetalae</taxon>
        <taxon>rosids</taxon>
        <taxon>malvids</taxon>
        <taxon>Malvales</taxon>
        <taxon>Dipterocarpaceae</taxon>
        <taxon>Rubroshorea</taxon>
    </lineage>
</organism>
<keyword evidence="5" id="KW-1185">Reference proteome</keyword>
<feature type="domain" description="DUF7699" evidence="3">
    <location>
        <begin position="139"/>
        <end position="223"/>
    </location>
</feature>
<feature type="compositionally biased region" description="Polar residues" evidence="1">
    <location>
        <begin position="1"/>
        <end position="12"/>
    </location>
</feature>
<gene>
    <name evidence="4" type="ORF">SLEP1_g59295</name>
</gene>
<feature type="region of interest" description="Disordered" evidence="1">
    <location>
        <begin position="1"/>
        <end position="63"/>
    </location>
</feature>
<protein>
    <recommendedName>
        <fullName evidence="6">SAP domain-containing protein</fullName>
    </recommendedName>
</protein>
<proteinExistence type="predicted"/>
<feature type="compositionally biased region" description="Acidic residues" evidence="1">
    <location>
        <begin position="44"/>
        <end position="63"/>
    </location>
</feature>
<dbReference type="Pfam" id="PF02037">
    <property type="entry name" value="SAP"/>
    <property type="match status" value="1"/>
</dbReference>
<name>A0AAV5MUQ2_9ROSI</name>
<dbReference type="InterPro" id="IPR003034">
    <property type="entry name" value="SAP_dom"/>
</dbReference>
<dbReference type="Pfam" id="PF24766">
    <property type="entry name" value="DUF7699"/>
    <property type="match status" value="1"/>
</dbReference>
<dbReference type="EMBL" id="BPVZ01000827">
    <property type="protein sequence ID" value="GKV52724.1"/>
    <property type="molecule type" value="Genomic_DNA"/>
</dbReference>
<feature type="domain" description="SAP" evidence="2">
    <location>
        <begin position="79"/>
        <end position="115"/>
    </location>
</feature>